<comment type="cofactor">
    <cofactor evidence="8">
        <name>iron-sulfur cluster</name>
        <dbReference type="ChEBI" id="CHEBI:30408"/>
    </cofactor>
</comment>
<dbReference type="InterPro" id="IPR022765">
    <property type="entry name" value="Dna2/Cas4_DUF83"/>
</dbReference>
<comment type="caution">
    <text evidence="10">The sequence shown here is derived from an EMBL/GenBank/DDBJ whole genome shotgun (WGS) entry which is preliminary data.</text>
</comment>
<reference evidence="10 11" key="1">
    <citation type="submission" date="2021-06" db="EMBL/GenBank/DDBJ databases">
        <authorList>
            <person name="Sun Q."/>
            <person name="Li D."/>
        </authorList>
    </citation>
    <scope>NUCLEOTIDE SEQUENCE [LARGE SCALE GENOMIC DNA]</scope>
    <source>
        <strain evidence="10 11">MSJ-6</strain>
    </source>
</reference>
<dbReference type="InterPro" id="IPR051827">
    <property type="entry name" value="Cas4_exonuclease"/>
</dbReference>
<accession>A0ABS6FSS3</accession>
<sequence length="229" mass="25981">MVSGKSYEEDNLLLLSGLQHFAFCKRQWALIHLEQQWSDNVRTYEGDLLHRKVDNPSIRETRGKVIISRAMPLISSSLGITGTADVVEFHSAEQEDLPEYVTRLTGRKGLWKPFPVEYKRGKPKGGDCDEVQLCAQAMCLEEMLNVKIEMGSLFYGQQERRYMVAFTSQLRESVESYLLEMRKLLNSGTTPGGTYSKACKSCSLIDLCLPKLSTCSVEQYLESYLGEEL</sequence>
<organism evidence="10 11">
    <name type="scientific">Paenibacillus brevis</name>
    <dbReference type="NCBI Taxonomy" id="2841508"/>
    <lineage>
        <taxon>Bacteria</taxon>
        <taxon>Bacillati</taxon>
        <taxon>Bacillota</taxon>
        <taxon>Bacilli</taxon>
        <taxon>Bacillales</taxon>
        <taxon>Paenibacillaceae</taxon>
        <taxon>Paenibacillus</taxon>
    </lineage>
</organism>
<evidence type="ECO:0000256" key="5">
    <source>
        <dbReference type="ARBA" id="ARBA00022839"/>
    </source>
</evidence>
<evidence type="ECO:0000256" key="6">
    <source>
        <dbReference type="ARBA" id="ARBA00023004"/>
    </source>
</evidence>
<dbReference type="Pfam" id="PF01930">
    <property type="entry name" value="Cas_Cas4"/>
    <property type="match status" value="1"/>
</dbReference>
<dbReference type="PANTHER" id="PTHR36531:SF6">
    <property type="entry name" value="DNA REPLICATION ATP-DEPENDENT HELICASE_NUCLEASE DNA2"/>
    <property type="match status" value="1"/>
</dbReference>
<comment type="cofactor">
    <cofactor evidence="1">
        <name>[4Fe-4S] cluster</name>
        <dbReference type="ChEBI" id="CHEBI:49883"/>
    </cofactor>
</comment>
<keyword evidence="5 8" id="KW-0269">Exonuclease</keyword>
<feature type="domain" description="DUF83" evidence="9">
    <location>
        <begin position="114"/>
        <end position="209"/>
    </location>
</feature>
<dbReference type="Proteomes" id="UP000743001">
    <property type="component" value="Unassembled WGS sequence"/>
</dbReference>
<evidence type="ECO:0000256" key="7">
    <source>
        <dbReference type="ARBA" id="ARBA00023014"/>
    </source>
</evidence>
<dbReference type="PANTHER" id="PTHR36531">
    <property type="entry name" value="CRISPR-ASSOCIATED EXONUCLEASE CAS4"/>
    <property type="match status" value="1"/>
</dbReference>
<comment type="function">
    <text evidence="8">CRISPR (clustered regularly interspaced short palindromic repeat) is an adaptive immune system that provides protection against mobile genetic elements (viruses, transposable elements and conjugative plasmids). CRISPR clusters contain sequences complementary to antecedent mobile elements and target invading nucleic acids. CRISPR clusters are transcribed and processed into CRISPR RNA (crRNA).</text>
</comment>
<keyword evidence="2 8" id="KW-0540">Nuclease</keyword>
<keyword evidence="11" id="KW-1185">Reference proteome</keyword>
<comment type="cofactor">
    <cofactor evidence="8">
        <name>Mg(2+)</name>
        <dbReference type="ChEBI" id="CHEBI:18420"/>
    </cofactor>
    <cofactor evidence="8">
        <name>Mn(2+)</name>
        <dbReference type="ChEBI" id="CHEBI:29035"/>
    </cofactor>
    <text evidence="8">Mg(2+) or Mn(2+) required for ssDNA cleavage activity.</text>
</comment>
<evidence type="ECO:0000256" key="4">
    <source>
        <dbReference type="ARBA" id="ARBA00022801"/>
    </source>
</evidence>
<keyword evidence="7 8" id="KW-0411">Iron-sulfur</keyword>
<evidence type="ECO:0000256" key="1">
    <source>
        <dbReference type="ARBA" id="ARBA00001966"/>
    </source>
</evidence>
<evidence type="ECO:0000259" key="9">
    <source>
        <dbReference type="Pfam" id="PF01930"/>
    </source>
</evidence>
<keyword evidence="3 8" id="KW-0479">Metal-binding</keyword>
<dbReference type="EMBL" id="JAHLQJ010000013">
    <property type="protein sequence ID" value="MBU5673281.1"/>
    <property type="molecule type" value="Genomic_DNA"/>
</dbReference>
<evidence type="ECO:0000313" key="11">
    <source>
        <dbReference type="Proteomes" id="UP000743001"/>
    </source>
</evidence>
<keyword evidence="4 8" id="KW-0378">Hydrolase</keyword>
<gene>
    <name evidence="10" type="primary">cas4</name>
    <name evidence="10" type="ORF">KQJ23_15740</name>
</gene>
<name>A0ABS6FSS3_9BACL</name>
<proteinExistence type="inferred from homology"/>
<keyword evidence="8" id="KW-0464">Manganese</keyword>
<evidence type="ECO:0000256" key="8">
    <source>
        <dbReference type="RuleBase" id="RU365022"/>
    </source>
</evidence>
<evidence type="ECO:0000256" key="2">
    <source>
        <dbReference type="ARBA" id="ARBA00022722"/>
    </source>
</evidence>
<comment type="similarity">
    <text evidence="8">Belongs to the CRISPR-associated exonuclease Cas4 family.</text>
</comment>
<keyword evidence="8" id="KW-0051">Antiviral defense</keyword>
<dbReference type="NCBIfam" id="TIGR00372">
    <property type="entry name" value="cas4"/>
    <property type="match status" value="1"/>
</dbReference>
<evidence type="ECO:0000256" key="3">
    <source>
        <dbReference type="ARBA" id="ARBA00022723"/>
    </source>
</evidence>
<keyword evidence="6 8" id="KW-0408">Iron</keyword>
<dbReference type="InterPro" id="IPR013343">
    <property type="entry name" value="CRISPR-assoc_prot_Cas4"/>
</dbReference>
<protein>
    <recommendedName>
        <fullName evidence="8">CRISPR-associated exonuclease Cas4</fullName>
        <ecNumber evidence="8">3.1.12.1</ecNumber>
    </recommendedName>
</protein>
<evidence type="ECO:0000313" key="10">
    <source>
        <dbReference type="EMBL" id="MBU5673281.1"/>
    </source>
</evidence>
<dbReference type="EC" id="3.1.12.1" evidence="8"/>